<dbReference type="SUPFAM" id="SSF57997">
    <property type="entry name" value="Tropomyosin"/>
    <property type="match status" value="1"/>
</dbReference>
<dbReference type="Pfam" id="PF06605">
    <property type="entry name" value="Prophage_tail"/>
    <property type="match status" value="1"/>
</dbReference>
<reference evidence="2 3" key="1">
    <citation type="journal article" date="2015" name="Genome Announc.">
        <title>Expanding the biotechnology potential of lactobacilli through comparative genomics of 213 strains and associated genera.</title>
        <authorList>
            <person name="Sun Z."/>
            <person name="Harris H.M."/>
            <person name="McCann A."/>
            <person name="Guo C."/>
            <person name="Argimon S."/>
            <person name="Zhang W."/>
            <person name="Yang X."/>
            <person name="Jeffery I.B."/>
            <person name="Cooney J.C."/>
            <person name="Kagawa T.F."/>
            <person name="Liu W."/>
            <person name="Song Y."/>
            <person name="Salvetti E."/>
            <person name="Wrobel A."/>
            <person name="Rasinkangas P."/>
            <person name="Parkhill J."/>
            <person name="Rea M.C."/>
            <person name="O'Sullivan O."/>
            <person name="Ritari J."/>
            <person name="Douillard F.P."/>
            <person name="Paul Ross R."/>
            <person name="Yang R."/>
            <person name="Briner A.E."/>
            <person name="Felis G.E."/>
            <person name="de Vos W.M."/>
            <person name="Barrangou R."/>
            <person name="Klaenhammer T.R."/>
            <person name="Caufield P.W."/>
            <person name="Cui Y."/>
            <person name="Zhang H."/>
            <person name="O'Toole P.W."/>
        </authorList>
    </citation>
    <scope>NUCLEOTIDE SEQUENCE [LARGE SCALE GENOMIC DNA]</scope>
    <source>
        <strain evidence="2 3">DSM 16634</strain>
    </source>
</reference>
<gene>
    <name evidence="2" type="ORF">FC32_GL001260</name>
</gene>
<dbReference type="Gene3D" id="1.20.5.340">
    <property type="match status" value="1"/>
</dbReference>
<sequence length="1601" mass="177932">MYLLDKQQNIIKAISDGIIEAKMTEEINAADKLSFSLVQNQRLTSNIYFVCIPATRGDAFLMFKIISESVKDDCIEYTCIESAYDELKSYAYIKDVRPQDKTASEMLRIALDGTRWEVGHSEETVRKRTNFYYISTLEAIQKVVELFKIELTFTVVIDPITNRIVRRQVNLYSQQGERTGKRFEYGSNLLSVTREESSEDLVTALVGRGKGEQLDDGNDDTVDGYGRRIMFTDVVWSKANGNPTDKPAGQEYVEDKEATKLYGFDDGKPRIGIAVFEDIEDVTQLINATWAALQVAKRPKVSFKASALDIGDLSLGDTVAIIRHELNIEYFTRVYKVEHDLLDKNNNVIELGDDFSEKSLTSYVASVKQAQEETSRVANIALTSANGKNKNFYSNVKPTTAAEGDNLFLDLGNGETEYYVWRNGNWELILSTAEIKVTQKEVDKALEDIEDVRLKANEAYNSAKSAHSTSNSIYASFMDMQNSLSTQLTEIDTRAQLGVQNALDNVTKLAKNYDDFTRAVNGRIDLSASESAKRIAEVSASTKELSDRAKQQQKAIADLTTSVDGVRSQYATLDGRVSQFSAGIDGLDAQLRDAKGQLAAIKVTADGTATNLANAQGDIANVREKANLLEQQMLGKVGNDVFESFRSSTAQALNSKLTASDLNGYARSSEVEQTANGLRASIISVDGKIDNLKLGGRNYLQGSLDFTWPTGIGQNNVTPTFDTQGDTKIMHLSSQYAGGVYTKWGGAFPNGELQVGDDYTLSFDAKGSGVFKTVKNESEAGDGSLSGTSLTSNWKRYSVSGKINSLNKAYVIYFNGGYDANIKRVKIEKGNKPTDYTQAPEDIESKFNSVNNTLKAYKTDFDLFKDGMSLRVAEIDRVNTRINDLNIQNLVYNSEFSNNAEAWTLFGIENGRTILFANNEWDAYKGSTGLAFRNTIGGYYNLSATSKSIRVTQYDKLSASVWMHVTDNITNGNCKARMEIVFFREESTGYLSSSNQATQEVRNISNGHQQLLYCNDVSLPDGTKYVAMRLITNGVGNVIFNQPMMSFSSSYVPYTQNTGLLETLPGRYSAINVRVDSINSTVANKADKSYVDQRANEITAAVSDKASWAYVNQKASEISSVVANKADASYVDQKANQWQLMLQNMHIGGTNLLKGTSKEFKFISAPTTGLIEGIRYDTSRSLDKNRYTLSFEAKALFSGQKMACYLWHGDLGGDNRVRGVIESNGVERDNSVDGYWEVTLTSSWKKYYITYKLDPDDKRKSVIIGRRFADSSPKPAGYVYVRCVKLEEGTKATDWSPDPEDTTVAITAVKNELDTAINLRVQKDELLSQINMQANRTLIQSKKIYLDADSVAFSGRAFIPSAAITDLNADKITTGTLNAANVNIINLNVSKLTGDRTEFVRSFWRSAYGSYVNIDYSGMRVTYGNTTTQFYDHGMLIQAVGEKIGGIGWQGMQGMPSNYQGLLFWLDGGGDYMAWAARDNGNYSMNPQIKMSWYRNEWRPNSANSGFNFYDPVTFSEPITLRNVVYPSGNPSDGMAIRFFTVNYNGHSYPTIGSKSMKAGIMIGDWDLFLLFNNKVYPLQGWKVPTNLDQGRVARYLDIEY</sequence>
<name>A0A0R1TZF5_9LACO</name>
<dbReference type="STRING" id="1423724.FC32_GL001260"/>
<dbReference type="InterPro" id="IPR010572">
    <property type="entry name" value="Tail_dom"/>
</dbReference>
<evidence type="ECO:0000313" key="3">
    <source>
        <dbReference type="Proteomes" id="UP000051324"/>
    </source>
</evidence>
<dbReference type="Proteomes" id="UP000051324">
    <property type="component" value="Unassembled WGS sequence"/>
</dbReference>
<evidence type="ECO:0000259" key="1">
    <source>
        <dbReference type="Pfam" id="PF06605"/>
    </source>
</evidence>
<evidence type="ECO:0000313" key="2">
    <source>
        <dbReference type="EMBL" id="KRL83989.1"/>
    </source>
</evidence>
<feature type="domain" description="Tail spike" evidence="1">
    <location>
        <begin position="89"/>
        <end position="353"/>
    </location>
</feature>
<dbReference type="EMBL" id="AZFT01000053">
    <property type="protein sequence ID" value="KRL83989.1"/>
    <property type="molecule type" value="Genomic_DNA"/>
</dbReference>
<organism evidence="2 3">
    <name type="scientific">Ligilactobacillus apodemi DSM 16634 = JCM 16172</name>
    <dbReference type="NCBI Taxonomy" id="1423724"/>
    <lineage>
        <taxon>Bacteria</taxon>
        <taxon>Bacillati</taxon>
        <taxon>Bacillota</taxon>
        <taxon>Bacilli</taxon>
        <taxon>Lactobacillales</taxon>
        <taxon>Lactobacillaceae</taxon>
        <taxon>Ligilactobacillus</taxon>
    </lineage>
</organism>
<comment type="caution">
    <text evidence="2">The sequence shown here is derived from an EMBL/GenBank/DDBJ whole genome shotgun (WGS) entry which is preliminary data.</text>
</comment>
<dbReference type="InterPro" id="IPR007119">
    <property type="entry name" value="Phage_tail_spike_N"/>
</dbReference>
<dbReference type="NCBIfam" id="TIGR01665">
    <property type="entry name" value="put_anti_recept"/>
    <property type="match status" value="1"/>
</dbReference>
<dbReference type="eggNOG" id="COG0845">
    <property type="taxonomic scope" value="Bacteria"/>
</dbReference>
<dbReference type="PATRIC" id="fig|1423724.4.peg.1316"/>
<accession>A0A0R1TZF5</accession>
<keyword evidence="3" id="KW-1185">Reference proteome</keyword>
<protein>
    <recommendedName>
        <fullName evidence="1">Tail spike domain-containing protein</fullName>
    </recommendedName>
</protein>
<dbReference type="eggNOG" id="COG0466">
    <property type="taxonomic scope" value="Bacteria"/>
</dbReference>
<proteinExistence type="predicted"/>